<protein>
    <submittedName>
        <fullName evidence="1">Uncharacterized ACR, COG1399</fullName>
    </submittedName>
</protein>
<organism evidence="1 2">
    <name type="scientific">Faecalibacterium prausnitzii</name>
    <dbReference type="NCBI Taxonomy" id="853"/>
    <lineage>
        <taxon>Bacteria</taxon>
        <taxon>Bacillati</taxon>
        <taxon>Bacillota</taxon>
        <taxon>Clostridia</taxon>
        <taxon>Eubacteriales</taxon>
        <taxon>Oscillospiraceae</taxon>
        <taxon>Faecalibacterium</taxon>
    </lineage>
</organism>
<proteinExistence type="predicted"/>
<reference evidence="1 2" key="1">
    <citation type="submission" date="2015-09" db="EMBL/GenBank/DDBJ databases">
        <authorList>
            <consortium name="Pathogen Informatics"/>
        </authorList>
    </citation>
    <scope>NUCLEOTIDE SEQUENCE [LARGE SCALE GENOMIC DNA]</scope>
    <source>
        <strain evidence="1 2">2789STDY5834970</strain>
    </source>
</reference>
<dbReference type="Proteomes" id="UP000095649">
    <property type="component" value="Unassembled WGS sequence"/>
</dbReference>
<dbReference type="EMBL" id="CYXN01000021">
    <property type="protein sequence ID" value="CUN14644.1"/>
    <property type="molecule type" value="Genomic_DNA"/>
</dbReference>
<sequence>MQFDLRKFITTGVKPYHAEFQCDLSAYDYAGARIPQPVTAVFDAQTDGDEVQITLRAKASVHGECARCLDPVTREETVDTEWIVKERDLDDPDFDLPLDEKGHLDVDEWLNQEFMFQIPTVLLCSPDCAGLCPQCGKKKAECTCPPAEQTDAPVDTRLAILKSLLNR</sequence>
<gene>
    <name evidence="1" type="ORF">ERS852582_02140</name>
</gene>
<accession>A0A173UIJ0</accession>
<evidence type="ECO:0000313" key="2">
    <source>
        <dbReference type="Proteomes" id="UP000095649"/>
    </source>
</evidence>
<name>A0A173UIJ0_9FIRM</name>
<dbReference type="AlphaFoldDB" id="A0A173UIJ0"/>
<dbReference type="RefSeq" id="WP_055186514.1">
    <property type="nucleotide sequence ID" value="NZ_CYXN01000021.1"/>
</dbReference>
<evidence type="ECO:0000313" key="1">
    <source>
        <dbReference type="EMBL" id="CUN14644.1"/>
    </source>
</evidence>
<dbReference type="OrthoDB" id="9790372at2"/>
<dbReference type="Pfam" id="PF02620">
    <property type="entry name" value="YceD"/>
    <property type="match status" value="1"/>
</dbReference>
<dbReference type="InterPro" id="IPR003772">
    <property type="entry name" value="YceD"/>
</dbReference>